<reference evidence="4 5" key="1">
    <citation type="submission" date="2020-08" db="EMBL/GenBank/DDBJ databases">
        <title>Cohnella phylogeny.</title>
        <authorList>
            <person name="Dunlap C."/>
        </authorList>
    </citation>
    <scope>NUCLEOTIDE SEQUENCE [LARGE SCALE GENOMIC DNA]</scope>
    <source>
        <strain evidence="4 5">DSM 103658</strain>
    </source>
</reference>
<feature type="transmembrane region" description="Helical" evidence="2">
    <location>
        <begin position="69"/>
        <end position="91"/>
    </location>
</feature>
<dbReference type="EMBL" id="JACJVN010000069">
    <property type="protein sequence ID" value="MBB6679081.1"/>
    <property type="molecule type" value="Genomic_DNA"/>
</dbReference>
<evidence type="ECO:0000313" key="5">
    <source>
        <dbReference type="Proteomes" id="UP000574133"/>
    </source>
</evidence>
<protein>
    <submittedName>
        <fullName evidence="4">Sensor domain-containing protein</fullName>
    </submittedName>
</protein>
<feature type="domain" description="Putative sensor" evidence="3">
    <location>
        <begin position="38"/>
        <end position="153"/>
    </location>
</feature>
<proteinExistence type="predicted"/>
<evidence type="ECO:0000313" key="4">
    <source>
        <dbReference type="EMBL" id="MBB6679081.1"/>
    </source>
</evidence>
<comment type="caution">
    <text evidence="4">The sequence shown here is derived from an EMBL/GenBank/DDBJ whole genome shotgun (WGS) entry which is preliminary data.</text>
</comment>
<keyword evidence="2" id="KW-1133">Transmembrane helix</keyword>
<evidence type="ECO:0000259" key="3">
    <source>
        <dbReference type="Pfam" id="PF13796"/>
    </source>
</evidence>
<evidence type="ECO:0000256" key="2">
    <source>
        <dbReference type="SAM" id="Phobius"/>
    </source>
</evidence>
<name>A0A841TKP3_9BACL</name>
<feature type="region of interest" description="Disordered" evidence="1">
    <location>
        <begin position="1"/>
        <end position="22"/>
    </location>
</feature>
<feature type="transmembrane region" description="Helical" evidence="2">
    <location>
        <begin position="124"/>
        <end position="145"/>
    </location>
</feature>
<dbReference type="Pfam" id="PF13796">
    <property type="entry name" value="Sensor"/>
    <property type="match status" value="1"/>
</dbReference>
<accession>A0A841TKP3</accession>
<dbReference type="Proteomes" id="UP000574133">
    <property type="component" value="Unassembled WGS sequence"/>
</dbReference>
<gene>
    <name evidence="4" type="ORF">H4Q31_17465</name>
</gene>
<sequence>MKEDQRRWGRWRRGEKKGEREAALQADASAELAAAEETAERAITSWKSWFAAAARPQGYRAIIYNIGQFPISIAVFCASVIIPAVIFGLLLEPVAYKVSMYLYGFQLFFDEEVMRMLLPPLSPFQRSLTAAGVGLVLLLFMAPLVRGFGRLYDGWVRLFPVQRGGLAAAFAVPQPQPDEEEVSAAVPLH</sequence>
<keyword evidence="2" id="KW-0812">Transmembrane</keyword>
<dbReference type="AlphaFoldDB" id="A0A841TKP3"/>
<dbReference type="InterPro" id="IPR025828">
    <property type="entry name" value="Put_sensor_dom"/>
</dbReference>
<dbReference type="RefSeq" id="WP_185180349.1">
    <property type="nucleotide sequence ID" value="NZ_CBCSEP010000010.1"/>
</dbReference>
<organism evidence="4 5">
    <name type="scientific">Cohnella lubricantis</name>
    <dbReference type="NCBI Taxonomy" id="2163172"/>
    <lineage>
        <taxon>Bacteria</taxon>
        <taxon>Bacillati</taxon>
        <taxon>Bacillota</taxon>
        <taxon>Bacilli</taxon>
        <taxon>Bacillales</taxon>
        <taxon>Paenibacillaceae</taxon>
        <taxon>Cohnella</taxon>
    </lineage>
</organism>
<keyword evidence="5" id="KW-1185">Reference proteome</keyword>
<keyword evidence="2" id="KW-0472">Membrane</keyword>
<evidence type="ECO:0000256" key="1">
    <source>
        <dbReference type="SAM" id="MobiDB-lite"/>
    </source>
</evidence>